<dbReference type="SUPFAM" id="SSF81431">
    <property type="entry name" value="Mitochondrial cytochrome c oxidase subunit VIIIb (aka IX)"/>
    <property type="match status" value="1"/>
</dbReference>
<evidence type="ECO:0000256" key="2">
    <source>
        <dbReference type="ARBA" id="ARBA00004673"/>
    </source>
</evidence>
<keyword evidence="4 11" id="KW-0812">Transmembrane</keyword>
<evidence type="ECO:0000256" key="9">
    <source>
        <dbReference type="ARBA" id="ARBA00023136"/>
    </source>
</evidence>
<evidence type="ECO:0000313" key="13">
    <source>
        <dbReference type="Proteomes" id="UP000694549"/>
    </source>
</evidence>
<dbReference type="Pfam" id="PF02285">
    <property type="entry name" value="COX8"/>
    <property type="match status" value="1"/>
</dbReference>
<dbReference type="GO" id="GO:0045277">
    <property type="term" value="C:respiratory chain complex IV"/>
    <property type="evidence" value="ECO:0007669"/>
    <property type="project" value="InterPro"/>
</dbReference>
<keyword evidence="13" id="KW-1185">Reference proteome</keyword>
<comment type="pathway">
    <text evidence="2">Energy metabolism; oxidative phosphorylation.</text>
</comment>
<evidence type="ECO:0000256" key="5">
    <source>
        <dbReference type="ARBA" id="ARBA00022792"/>
    </source>
</evidence>
<organism evidence="12 13">
    <name type="scientific">Anas zonorhyncha</name>
    <name type="common">Eastern spot-billed duck</name>
    <dbReference type="NCBI Taxonomy" id="75864"/>
    <lineage>
        <taxon>Eukaryota</taxon>
        <taxon>Metazoa</taxon>
        <taxon>Chordata</taxon>
        <taxon>Craniata</taxon>
        <taxon>Vertebrata</taxon>
        <taxon>Euteleostomi</taxon>
        <taxon>Archelosauria</taxon>
        <taxon>Archosauria</taxon>
        <taxon>Dinosauria</taxon>
        <taxon>Saurischia</taxon>
        <taxon>Theropoda</taxon>
        <taxon>Coelurosauria</taxon>
        <taxon>Aves</taxon>
        <taxon>Neognathae</taxon>
        <taxon>Galloanserae</taxon>
        <taxon>Anseriformes</taxon>
        <taxon>Anatidae</taxon>
        <taxon>Anatinae</taxon>
        <taxon>Anas</taxon>
    </lineage>
</organism>
<feature type="region of interest" description="Disordered" evidence="10">
    <location>
        <begin position="15"/>
        <end position="50"/>
    </location>
</feature>
<dbReference type="AlphaFoldDB" id="A0A8B9V7V8"/>
<feature type="compositionally biased region" description="Polar residues" evidence="10">
    <location>
        <begin position="32"/>
        <end position="44"/>
    </location>
</feature>
<name>A0A8B9V7V8_9AVES</name>
<reference evidence="12" key="2">
    <citation type="submission" date="2025-09" db="UniProtKB">
        <authorList>
            <consortium name="Ensembl"/>
        </authorList>
    </citation>
    <scope>IDENTIFICATION</scope>
</reference>
<protein>
    <submittedName>
        <fullName evidence="12">Uncharacterized protein</fullName>
    </submittedName>
</protein>
<dbReference type="InterPro" id="IPR036548">
    <property type="entry name" value="Cyt_c_oxidase_su8_sf"/>
</dbReference>
<dbReference type="GO" id="GO:0005743">
    <property type="term" value="C:mitochondrial inner membrane"/>
    <property type="evidence" value="ECO:0007669"/>
    <property type="project" value="UniProtKB-SubCell"/>
</dbReference>
<sequence length="93" mass="9973">MLRDWFLWAELTAEGSDWGRGSGKGAWPLDSSPGSDPRNVTSAASPVPPPCRSPLAWPAPCCTVAGFAAMFAVCLGPAAWVLAHLEDYKKREE</sequence>
<comment type="subcellular location">
    <subcellularLocation>
        <location evidence="1">Mitochondrion inner membrane</location>
        <topology evidence="1">Single-pass membrane protein</topology>
    </subcellularLocation>
</comment>
<dbReference type="Gene3D" id="4.10.81.10">
    <property type="entry name" value="Cytochrome c oxidase, subunit 8"/>
    <property type="match status" value="1"/>
</dbReference>
<accession>A0A8B9V7V8</accession>
<dbReference type="GO" id="GO:0006123">
    <property type="term" value="P:mitochondrial electron transport, cytochrome c to oxygen"/>
    <property type="evidence" value="ECO:0007669"/>
    <property type="project" value="InterPro"/>
</dbReference>
<evidence type="ECO:0000256" key="4">
    <source>
        <dbReference type="ARBA" id="ARBA00022692"/>
    </source>
</evidence>
<reference evidence="12" key="1">
    <citation type="submission" date="2025-08" db="UniProtKB">
        <authorList>
            <consortium name="Ensembl"/>
        </authorList>
    </citation>
    <scope>IDENTIFICATION</scope>
</reference>
<evidence type="ECO:0000256" key="8">
    <source>
        <dbReference type="ARBA" id="ARBA00023128"/>
    </source>
</evidence>
<dbReference type="Ensembl" id="ENSAZOT00000020900.1">
    <property type="protein sequence ID" value="ENSAZOP00000019452.1"/>
    <property type="gene ID" value="ENSAZOG00000012648.1"/>
</dbReference>
<evidence type="ECO:0000256" key="11">
    <source>
        <dbReference type="SAM" id="Phobius"/>
    </source>
</evidence>
<evidence type="ECO:0000256" key="3">
    <source>
        <dbReference type="ARBA" id="ARBA00010117"/>
    </source>
</evidence>
<evidence type="ECO:0000256" key="6">
    <source>
        <dbReference type="ARBA" id="ARBA00022946"/>
    </source>
</evidence>
<keyword evidence="9 11" id="KW-0472">Membrane</keyword>
<keyword evidence="5" id="KW-0999">Mitochondrion inner membrane</keyword>
<feature type="transmembrane region" description="Helical" evidence="11">
    <location>
        <begin position="55"/>
        <end position="83"/>
    </location>
</feature>
<evidence type="ECO:0000256" key="1">
    <source>
        <dbReference type="ARBA" id="ARBA00004434"/>
    </source>
</evidence>
<comment type="similarity">
    <text evidence="3">Belongs to the cytochrome c oxidase VIII family.</text>
</comment>
<dbReference type="Proteomes" id="UP000694549">
    <property type="component" value="Unplaced"/>
</dbReference>
<evidence type="ECO:0000256" key="7">
    <source>
        <dbReference type="ARBA" id="ARBA00022989"/>
    </source>
</evidence>
<keyword evidence="8" id="KW-0496">Mitochondrion</keyword>
<proteinExistence type="inferred from homology"/>
<dbReference type="UniPathway" id="UPA00705"/>
<evidence type="ECO:0000313" key="12">
    <source>
        <dbReference type="Ensembl" id="ENSAZOP00000019452.1"/>
    </source>
</evidence>
<keyword evidence="7 11" id="KW-1133">Transmembrane helix</keyword>
<dbReference type="InterPro" id="IPR003205">
    <property type="entry name" value="Cyt_c_oxidase_su8"/>
</dbReference>
<keyword evidence="6" id="KW-0809">Transit peptide</keyword>
<evidence type="ECO:0000256" key="10">
    <source>
        <dbReference type="SAM" id="MobiDB-lite"/>
    </source>
</evidence>